<feature type="transmembrane region" description="Helical" evidence="5">
    <location>
        <begin position="30"/>
        <end position="51"/>
    </location>
</feature>
<keyword evidence="7" id="KW-1185">Reference proteome</keyword>
<evidence type="ECO:0000313" key="7">
    <source>
        <dbReference type="Proteomes" id="UP001218218"/>
    </source>
</evidence>
<evidence type="ECO:0000256" key="3">
    <source>
        <dbReference type="ARBA" id="ARBA00022989"/>
    </source>
</evidence>
<dbReference type="Pfam" id="PF01124">
    <property type="entry name" value="MAPEG"/>
    <property type="match status" value="1"/>
</dbReference>
<evidence type="ECO:0000256" key="5">
    <source>
        <dbReference type="SAM" id="Phobius"/>
    </source>
</evidence>
<dbReference type="AlphaFoldDB" id="A0AAD6ZIC2"/>
<organism evidence="6 7">
    <name type="scientific">Mycena albidolilacea</name>
    <dbReference type="NCBI Taxonomy" id="1033008"/>
    <lineage>
        <taxon>Eukaryota</taxon>
        <taxon>Fungi</taxon>
        <taxon>Dikarya</taxon>
        <taxon>Basidiomycota</taxon>
        <taxon>Agaricomycotina</taxon>
        <taxon>Agaricomycetes</taxon>
        <taxon>Agaricomycetidae</taxon>
        <taxon>Agaricales</taxon>
        <taxon>Marasmiineae</taxon>
        <taxon>Mycenaceae</taxon>
        <taxon>Mycena</taxon>
    </lineage>
</organism>
<name>A0AAD6ZIC2_9AGAR</name>
<reference evidence="6" key="1">
    <citation type="submission" date="2023-03" db="EMBL/GenBank/DDBJ databases">
        <title>Massive genome expansion in bonnet fungi (Mycena s.s.) driven by repeated elements and novel gene families across ecological guilds.</title>
        <authorList>
            <consortium name="Lawrence Berkeley National Laboratory"/>
            <person name="Harder C.B."/>
            <person name="Miyauchi S."/>
            <person name="Viragh M."/>
            <person name="Kuo A."/>
            <person name="Thoen E."/>
            <person name="Andreopoulos B."/>
            <person name="Lu D."/>
            <person name="Skrede I."/>
            <person name="Drula E."/>
            <person name="Henrissat B."/>
            <person name="Morin E."/>
            <person name="Kohler A."/>
            <person name="Barry K."/>
            <person name="LaButti K."/>
            <person name="Morin E."/>
            <person name="Salamov A."/>
            <person name="Lipzen A."/>
            <person name="Mereny Z."/>
            <person name="Hegedus B."/>
            <person name="Baldrian P."/>
            <person name="Stursova M."/>
            <person name="Weitz H."/>
            <person name="Taylor A."/>
            <person name="Grigoriev I.V."/>
            <person name="Nagy L.G."/>
            <person name="Martin F."/>
            <person name="Kauserud H."/>
        </authorList>
    </citation>
    <scope>NUCLEOTIDE SEQUENCE</scope>
    <source>
        <strain evidence="6">CBHHK002</strain>
    </source>
</reference>
<dbReference type="GO" id="GO:0016020">
    <property type="term" value="C:membrane"/>
    <property type="evidence" value="ECO:0007669"/>
    <property type="project" value="UniProtKB-SubCell"/>
</dbReference>
<evidence type="ECO:0000256" key="1">
    <source>
        <dbReference type="ARBA" id="ARBA00004370"/>
    </source>
</evidence>
<dbReference type="SUPFAM" id="SSF161084">
    <property type="entry name" value="MAPEG domain-like"/>
    <property type="match status" value="1"/>
</dbReference>
<dbReference type="EMBL" id="JARIHO010000046">
    <property type="protein sequence ID" value="KAJ7323608.1"/>
    <property type="molecule type" value="Genomic_DNA"/>
</dbReference>
<dbReference type="PANTHER" id="PTHR35371">
    <property type="entry name" value="INNER MEMBRANE PROTEIN"/>
    <property type="match status" value="1"/>
</dbReference>
<keyword evidence="4 5" id="KW-0472">Membrane</keyword>
<evidence type="ECO:0000256" key="2">
    <source>
        <dbReference type="ARBA" id="ARBA00022692"/>
    </source>
</evidence>
<protein>
    <submittedName>
        <fullName evidence="6">Uncharacterized protein</fullName>
    </submittedName>
</protein>
<feature type="transmembrane region" description="Helical" evidence="5">
    <location>
        <begin position="63"/>
        <end position="81"/>
    </location>
</feature>
<proteinExistence type="predicted"/>
<evidence type="ECO:0000313" key="6">
    <source>
        <dbReference type="EMBL" id="KAJ7323608.1"/>
    </source>
</evidence>
<keyword evidence="2 5" id="KW-0812">Transmembrane</keyword>
<comment type="subcellular location">
    <subcellularLocation>
        <location evidence="1">Membrane</location>
    </subcellularLocation>
</comment>
<dbReference type="Proteomes" id="UP001218218">
    <property type="component" value="Unassembled WGS sequence"/>
</dbReference>
<sequence length="87" mass="9651">MEGAHLNGMENFPLWAAVVLAGNFSGLDNYTLNVVAISYVFGRGLYNYVYINQETRAQSAMRSLVFFSILSLPLYLLISAANKLAKQ</sequence>
<keyword evidence="3 5" id="KW-1133">Transmembrane helix</keyword>
<accession>A0AAD6ZIC2</accession>
<comment type="caution">
    <text evidence="6">The sequence shown here is derived from an EMBL/GenBank/DDBJ whole genome shotgun (WGS) entry which is preliminary data.</text>
</comment>
<gene>
    <name evidence="6" type="ORF">DFH08DRAFT_787877</name>
</gene>
<dbReference type="InterPro" id="IPR023352">
    <property type="entry name" value="MAPEG-like_dom_sf"/>
</dbReference>
<dbReference type="PANTHER" id="PTHR35371:SF1">
    <property type="entry name" value="BLR7753 PROTEIN"/>
    <property type="match status" value="1"/>
</dbReference>
<dbReference type="Gene3D" id="1.20.120.550">
    <property type="entry name" value="Membrane associated eicosanoid/glutathione metabolism-like domain"/>
    <property type="match status" value="1"/>
</dbReference>
<evidence type="ECO:0000256" key="4">
    <source>
        <dbReference type="ARBA" id="ARBA00023136"/>
    </source>
</evidence>
<dbReference type="InterPro" id="IPR001129">
    <property type="entry name" value="Membr-assoc_MAPEG"/>
</dbReference>